<protein>
    <submittedName>
        <fullName evidence="2">Uncharacterized protein</fullName>
    </submittedName>
</protein>
<name>A0A9E8SJP5_9BACT</name>
<feature type="transmembrane region" description="Helical" evidence="1">
    <location>
        <begin position="7"/>
        <end position="26"/>
    </location>
</feature>
<dbReference type="AlphaFoldDB" id="A0A9E8SJP5"/>
<evidence type="ECO:0000256" key="1">
    <source>
        <dbReference type="SAM" id="Phobius"/>
    </source>
</evidence>
<feature type="transmembrane region" description="Helical" evidence="1">
    <location>
        <begin position="293"/>
        <end position="313"/>
    </location>
</feature>
<gene>
    <name evidence="2" type="ORF">ON006_25480</name>
</gene>
<keyword evidence="3" id="KW-1185">Reference proteome</keyword>
<feature type="transmembrane region" description="Helical" evidence="1">
    <location>
        <begin position="203"/>
        <end position="222"/>
    </location>
</feature>
<evidence type="ECO:0000313" key="3">
    <source>
        <dbReference type="Proteomes" id="UP001164653"/>
    </source>
</evidence>
<evidence type="ECO:0000313" key="2">
    <source>
        <dbReference type="EMBL" id="WAC11073.1"/>
    </source>
</evidence>
<dbReference type="Proteomes" id="UP001164653">
    <property type="component" value="Chromosome"/>
</dbReference>
<sequence>MGKYLSISLSIAIFLIFGFTLLHNALNAPSFDDYDTTLNFIRRFYYENFGFGIRRDILLSRHNEHRILFSKSTAALYYYLFHEINFTNLVVFQNVFLVGFFALIMATMKEKGLLSAETLLWAAVFLSSLAFWQVTFYYWGGIQHYTVFFFSFLSLFLLNKASRLNEATFLIALLAVIIAVLSFGNGFITLFLGAFLLFAQKKWSLLIVWGSIALGLLLITFLPLPPSVHTASGVAFNAQWMARLLLTFLGSFFYVNPSSGQHINIILCMCIGLFVLLCWIWLFLKGYAFRNPLLYCMLSMPILTGIIISISRFESKAAGGIAPRYMFFSATIPVLLVLIFMEIKILKKEHLKYMGFLGVLLWGIVFFNNYKALVKSNEQIVTTLNNWEKDHTTPLIYYQEAEEFSEILNWAVTAHVISIPDAGKNFTEESERK</sequence>
<feature type="transmembrane region" description="Helical" evidence="1">
    <location>
        <begin position="261"/>
        <end position="284"/>
    </location>
</feature>
<dbReference type="EMBL" id="CP112998">
    <property type="protein sequence ID" value="WAC11073.1"/>
    <property type="molecule type" value="Genomic_DNA"/>
</dbReference>
<keyword evidence="1" id="KW-1133">Transmembrane helix</keyword>
<keyword evidence="1" id="KW-0812">Transmembrane</keyword>
<dbReference type="RefSeq" id="WP_244824059.1">
    <property type="nucleotide sequence ID" value="NZ_CP112998.1"/>
</dbReference>
<feature type="transmembrane region" description="Helical" evidence="1">
    <location>
        <begin position="170"/>
        <end position="197"/>
    </location>
</feature>
<reference evidence="2" key="1">
    <citation type="submission" date="2022-11" db="EMBL/GenBank/DDBJ databases">
        <title>Dyadobacter pollutisoli sp. nov., isolated from plastic dumped soil.</title>
        <authorList>
            <person name="Kim J.M."/>
            <person name="Kim K.R."/>
            <person name="Lee J.K."/>
            <person name="Hao L."/>
            <person name="Jeon C.O."/>
        </authorList>
    </citation>
    <scope>NUCLEOTIDE SEQUENCE</scope>
    <source>
        <strain evidence="2">U1</strain>
    </source>
</reference>
<organism evidence="2 3">
    <name type="scientific">Dyadobacter pollutisoli</name>
    <dbReference type="NCBI Taxonomy" id="2910158"/>
    <lineage>
        <taxon>Bacteria</taxon>
        <taxon>Pseudomonadati</taxon>
        <taxon>Bacteroidota</taxon>
        <taxon>Cytophagia</taxon>
        <taxon>Cytophagales</taxon>
        <taxon>Spirosomataceae</taxon>
        <taxon>Dyadobacter</taxon>
    </lineage>
</organism>
<feature type="transmembrane region" description="Helical" evidence="1">
    <location>
        <begin position="325"/>
        <end position="341"/>
    </location>
</feature>
<dbReference type="KEGG" id="dpf:ON006_25480"/>
<feature type="transmembrane region" description="Helical" evidence="1">
    <location>
        <begin position="234"/>
        <end position="255"/>
    </location>
</feature>
<feature type="transmembrane region" description="Helical" evidence="1">
    <location>
        <begin position="353"/>
        <end position="370"/>
    </location>
</feature>
<accession>A0A9E8SJP5</accession>
<feature type="transmembrane region" description="Helical" evidence="1">
    <location>
        <begin position="86"/>
        <end position="106"/>
    </location>
</feature>
<feature type="transmembrane region" description="Helical" evidence="1">
    <location>
        <begin position="118"/>
        <end position="136"/>
    </location>
</feature>
<keyword evidence="1" id="KW-0472">Membrane</keyword>
<proteinExistence type="predicted"/>